<dbReference type="AlphaFoldDB" id="A0A0G0DXV0"/>
<evidence type="ECO:0000256" key="1">
    <source>
        <dbReference type="ARBA" id="ARBA00001933"/>
    </source>
</evidence>
<dbReference type="GO" id="GO:0030170">
    <property type="term" value="F:pyridoxal phosphate binding"/>
    <property type="evidence" value="ECO:0007669"/>
    <property type="project" value="InterPro"/>
</dbReference>
<dbReference type="SUPFAM" id="SSF53383">
    <property type="entry name" value="PLP-dependent transferases"/>
    <property type="match status" value="1"/>
</dbReference>
<comment type="cofactor">
    <cofactor evidence="1">
        <name>pyridoxal 5'-phosphate</name>
        <dbReference type="ChEBI" id="CHEBI:597326"/>
    </cofactor>
</comment>
<comment type="similarity">
    <text evidence="3">Belongs to the class-III pyridoxal-phosphate-dependent aminotransferase family.</text>
</comment>
<dbReference type="PATRIC" id="fig|1618434.3.peg.67"/>
<sequence length="436" mass="49076">MDKSQRLYKIAKQIIPGGTQLLSKRPEMFLPDLWPAYYSRAKGCEVWDLDGRHYFDMSYMGIGASIIGYANKEIDNAALNAINKGNMCTLNNPEEVELAKLLIKLHPWAQQVRYSRTGGEAMAIAVRIARAATGKDKILFCGYHGWHDWYLAANLNNDKALDDHLLPGLESKGVPRSLLGTAVPFTYNNLLEFTQKFDQLKKDLAAVVMEPIRNTYPNKDFLTTIRSRTQKYGVALIFDEVTAGFRLSLGGAHLKLDINPDIAVLGKAISNGFPMAAIIGKSSFMNAAQDSFISSTFWTDRCGPTTALATIKFIKTKKIIPYINKIGKFVQNGWRKIASKNHINITISGIYPLSHFEFNYPNSQAIKTLMIQIMLEKGFLVTNAFYVSYAHKVNHINNYLKHLDTTFSLLSKYIKENNIESHLKSTSAHKGFFRLT</sequence>
<dbReference type="EMBL" id="LBPN01000001">
    <property type="protein sequence ID" value="KKP59987.1"/>
    <property type="molecule type" value="Genomic_DNA"/>
</dbReference>
<keyword evidence="4" id="KW-0032">Aminotransferase</keyword>
<dbReference type="Gene3D" id="3.40.640.10">
    <property type="entry name" value="Type I PLP-dependent aspartate aminotransferase-like (Major domain)"/>
    <property type="match status" value="1"/>
</dbReference>
<dbReference type="GO" id="GO:0008483">
    <property type="term" value="F:transaminase activity"/>
    <property type="evidence" value="ECO:0007669"/>
    <property type="project" value="UniProtKB-KW"/>
</dbReference>
<dbReference type="STRING" id="1618434.UR52_C0001G0067"/>
<dbReference type="InterPro" id="IPR015421">
    <property type="entry name" value="PyrdxlP-dep_Trfase_major"/>
</dbReference>
<keyword evidence="2 3" id="KW-0663">Pyridoxal phosphate</keyword>
<dbReference type="PROSITE" id="PS00600">
    <property type="entry name" value="AA_TRANSFER_CLASS_3"/>
    <property type="match status" value="1"/>
</dbReference>
<dbReference type="PANTHER" id="PTHR43713:SF3">
    <property type="entry name" value="GLUTAMATE-1-SEMIALDEHYDE 2,1-AMINOMUTASE 1, CHLOROPLASTIC-RELATED"/>
    <property type="match status" value="1"/>
</dbReference>
<dbReference type="PANTHER" id="PTHR43713">
    <property type="entry name" value="GLUTAMATE-1-SEMIALDEHYDE 2,1-AMINOMUTASE"/>
    <property type="match status" value="1"/>
</dbReference>
<organism evidence="4 5">
    <name type="scientific">Candidatus Gottesmanbacteria bacterium GW2011_GWA1_34_13</name>
    <dbReference type="NCBI Taxonomy" id="1618434"/>
    <lineage>
        <taxon>Bacteria</taxon>
        <taxon>Candidatus Gottesmaniibacteriota</taxon>
    </lineage>
</organism>
<proteinExistence type="inferred from homology"/>
<keyword evidence="4" id="KW-0808">Transferase</keyword>
<dbReference type="Proteomes" id="UP000034176">
    <property type="component" value="Unassembled WGS sequence"/>
</dbReference>
<evidence type="ECO:0000256" key="3">
    <source>
        <dbReference type="RuleBase" id="RU003560"/>
    </source>
</evidence>
<dbReference type="InterPro" id="IPR005814">
    <property type="entry name" value="Aminotrans_3"/>
</dbReference>
<dbReference type="Pfam" id="PF00202">
    <property type="entry name" value="Aminotran_3"/>
    <property type="match status" value="1"/>
</dbReference>
<name>A0A0G0DXV0_9BACT</name>
<reference evidence="4 5" key="1">
    <citation type="journal article" date="2015" name="Nature">
        <title>rRNA introns, odd ribosomes, and small enigmatic genomes across a large radiation of phyla.</title>
        <authorList>
            <person name="Brown C.T."/>
            <person name="Hug L.A."/>
            <person name="Thomas B.C."/>
            <person name="Sharon I."/>
            <person name="Castelle C.J."/>
            <person name="Singh A."/>
            <person name="Wilkins M.J."/>
            <person name="Williams K.H."/>
            <person name="Banfield J.F."/>
        </authorList>
    </citation>
    <scope>NUCLEOTIDE SEQUENCE [LARGE SCALE GENOMIC DNA]</scope>
</reference>
<evidence type="ECO:0000256" key="2">
    <source>
        <dbReference type="ARBA" id="ARBA00022898"/>
    </source>
</evidence>
<gene>
    <name evidence="4" type="ORF">UR52_C0001G0067</name>
</gene>
<evidence type="ECO:0000313" key="4">
    <source>
        <dbReference type="EMBL" id="KKP59987.1"/>
    </source>
</evidence>
<evidence type="ECO:0000313" key="5">
    <source>
        <dbReference type="Proteomes" id="UP000034176"/>
    </source>
</evidence>
<dbReference type="InterPro" id="IPR015424">
    <property type="entry name" value="PyrdxlP-dep_Trfase"/>
</dbReference>
<accession>A0A0G0DXV0</accession>
<dbReference type="InterPro" id="IPR049704">
    <property type="entry name" value="Aminotrans_3_PPA_site"/>
</dbReference>
<dbReference type="Gene3D" id="3.90.1150.10">
    <property type="entry name" value="Aspartate Aminotransferase, domain 1"/>
    <property type="match status" value="1"/>
</dbReference>
<dbReference type="InterPro" id="IPR015422">
    <property type="entry name" value="PyrdxlP-dep_Trfase_small"/>
</dbReference>
<protein>
    <submittedName>
        <fullName evidence="4">Aminotransferase class-III</fullName>
    </submittedName>
</protein>
<comment type="caution">
    <text evidence="4">The sequence shown here is derived from an EMBL/GenBank/DDBJ whole genome shotgun (WGS) entry which is preliminary data.</text>
</comment>